<dbReference type="Proteomes" id="UP001596099">
    <property type="component" value="Unassembled WGS sequence"/>
</dbReference>
<accession>A0ABD5RKK6</accession>
<proteinExistence type="predicted"/>
<dbReference type="AlphaFoldDB" id="A0ABD5RKK6"/>
<organism evidence="3 4">
    <name type="scientific">Halomarina salina</name>
    <dbReference type="NCBI Taxonomy" id="1872699"/>
    <lineage>
        <taxon>Archaea</taxon>
        <taxon>Methanobacteriati</taxon>
        <taxon>Methanobacteriota</taxon>
        <taxon>Stenosarchaea group</taxon>
        <taxon>Halobacteria</taxon>
        <taxon>Halobacteriales</taxon>
        <taxon>Natronomonadaceae</taxon>
        <taxon>Halomarina</taxon>
    </lineage>
</organism>
<evidence type="ECO:0000256" key="1">
    <source>
        <dbReference type="SAM" id="MobiDB-lite"/>
    </source>
</evidence>
<feature type="transmembrane region" description="Helical" evidence="2">
    <location>
        <begin position="129"/>
        <end position="162"/>
    </location>
</feature>
<feature type="region of interest" description="Disordered" evidence="1">
    <location>
        <begin position="84"/>
        <end position="116"/>
    </location>
</feature>
<keyword evidence="4" id="KW-1185">Reference proteome</keyword>
<reference evidence="3 4" key="1">
    <citation type="journal article" date="2019" name="Int. J. Syst. Evol. Microbiol.">
        <title>The Global Catalogue of Microorganisms (GCM) 10K type strain sequencing project: providing services to taxonomists for standard genome sequencing and annotation.</title>
        <authorList>
            <consortium name="The Broad Institute Genomics Platform"/>
            <consortium name="The Broad Institute Genome Sequencing Center for Infectious Disease"/>
            <person name="Wu L."/>
            <person name="Ma J."/>
        </authorList>
    </citation>
    <scope>NUCLEOTIDE SEQUENCE [LARGE SCALE GENOMIC DNA]</scope>
    <source>
        <strain evidence="3 4">CGMCC 1.12543</strain>
    </source>
</reference>
<comment type="caution">
    <text evidence="3">The sequence shown here is derived from an EMBL/GenBank/DDBJ whole genome shotgun (WGS) entry which is preliminary data.</text>
</comment>
<keyword evidence="2" id="KW-1133">Transmembrane helix</keyword>
<sequence length="174" mass="18117">MRTDDTSATASTGPAAGATALLHVLVEFRYVVYLGGLAAIAAPTLLEYADVSVPLSARRLVVGIVLAVMAVTYLGERRFVHGGGGRSDAGDHDDGARTDSDRRDDGERSGERGANQFGDSFDWRTRLALVGAIAGIALGVYVAVAVDLLYGVVFVVGAYLFAQLAVQSRGENGG</sequence>
<protein>
    <submittedName>
        <fullName evidence="3">Uncharacterized protein</fullName>
    </submittedName>
</protein>
<keyword evidence="2" id="KW-0812">Transmembrane</keyword>
<feature type="transmembrane region" description="Helical" evidence="2">
    <location>
        <begin position="56"/>
        <end position="75"/>
    </location>
</feature>
<dbReference type="RefSeq" id="WP_247413830.1">
    <property type="nucleotide sequence ID" value="NZ_JALLGW010000001.1"/>
</dbReference>
<evidence type="ECO:0000256" key="2">
    <source>
        <dbReference type="SAM" id="Phobius"/>
    </source>
</evidence>
<feature type="transmembrane region" description="Helical" evidence="2">
    <location>
        <begin position="30"/>
        <end position="49"/>
    </location>
</feature>
<dbReference type="EMBL" id="JBHSQH010000001">
    <property type="protein sequence ID" value="MFC5970914.1"/>
    <property type="molecule type" value="Genomic_DNA"/>
</dbReference>
<keyword evidence="2" id="KW-0472">Membrane</keyword>
<evidence type="ECO:0000313" key="4">
    <source>
        <dbReference type="Proteomes" id="UP001596099"/>
    </source>
</evidence>
<name>A0ABD5RKK6_9EURY</name>
<evidence type="ECO:0000313" key="3">
    <source>
        <dbReference type="EMBL" id="MFC5970914.1"/>
    </source>
</evidence>
<feature type="compositionally biased region" description="Basic and acidic residues" evidence="1">
    <location>
        <begin position="88"/>
        <end position="111"/>
    </location>
</feature>
<gene>
    <name evidence="3" type="ORF">ACFPYI_06170</name>
</gene>